<evidence type="ECO:0000313" key="4">
    <source>
        <dbReference type="Proteomes" id="UP000006008"/>
    </source>
</evidence>
<keyword evidence="1" id="KW-0560">Oxidoreductase</keyword>
<dbReference type="STRING" id="742725.HMPREF9450_01280"/>
<dbReference type="PANTHER" id="PTHR21363">
    <property type="entry name" value="PREPHENATE DEHYDROGENASE"/>
    <property type="match status" value="1"/>
</dbReference>
<dbReference type="GO" id="GO:0070403">
    <property type="term" value="F:NAD+ binding"/>
    <property type="evidence" value="ECO:0007669"/>
    <property type="project" value="InterPro"/>
</dbReference>
<organism evidence="3 4">
    <name type="scientific">Alistipes indistinctus YIT 12060</name>
    <dbReference type="NCBI Taxonomy" id="742725"/>
    <lineage>
        <taxon>Bacteria</taxon>
        <taxon>Pseudomonadati</taxon>
        <taxon>Bacteroidota</taxon>
        <taxon>Bacteroidia</taxon>
        <taxon>Bacteroidales</taxon>
        <taxon>Rikenellaceae</taxon>
        <taxon>Alistipes</taxon>
    </lineage>
</organism>
<dbReference type="NCBIfam" id="NF006307">
    <property type="entry name" value="PRK08507.1"/>
    <property type="match status" value="1"/>
</dbReference>
<dbReference type="SUPFAM" id="SSF48179">
    <property type="entry name" value="6-phosphogluconate dehydrogenase C-terminal domain-like"/>
    <property type="match status" value="1"/>
</dbReference>
<dbReference type="Proteomes" id="UP000006008">
    <property type="component" value="Unassembled WGS sequence"/>
</dbReference>
<dbReference type="Pfam" id="PF20463">
    <property type="entry name" value="PDH_C"/>
    <property type="match status" value="1"/>
</dbReference>
<evidence type="ECO:0000313" key="3">
    <source>
        <dbReference type="EMBL" id="EHB92415.1"/>
    </source>
</evidence>
<dbReference type="InterPro" id="IPR046825">
    <property type="entry name" value="PDH_C"/>
</dbReference>
<dbReference type="SUPFAM" id="SSF51735">
    <property type="entry name" value="NAD(P)-binding Rossmann-fold domains"/>
    <property type="match status" value="1"/>
</dbReference>
<feature type="domain" description="Prephenate/arogenate dehydrogenase" evidence="2">
    <location>
        <begin position="19"/>
        <end position="298"/>
    </location>
</feature>
<keyword evidence="4" id="KW-1185">Reference proteome</keyword>
<name>G5H8M0_9BACT</name>
<evidence type="ECO:0000256" key="1">
    <source>
        <dbReference type="ARBA" id="ARBA00023002"/>
    </source>
</evidence>
<sequence length="298" mass="32898">MEVQNLWQTMEKGKMDKQMKIAVVGVGLIGGSFALTLKEKGLAAEVVGVDNSEPNRNKALELGLVDRFEELPAAVAGADLIVLATPVSSIPLLAVKVLNLVDDSQVVIDMGSTKQELCEVIAQHPRRGRFVATHPMWGTEFSGPEAAVHGAFAGRTVVICDREASDPDALESVERIYAEIGMPVKYMSAEEQDTHTAYVSHISHITSFALALTVLEKEREEEHIFDLAGGGFESTVRLAKSSPATWIPIFMQNKYNILDVLREHIHQLQIFRRMIEKDDVEGLRSLMVRANSIKRILP</sequence>
<dbReference type="InterPro" id="IPR036291">
    <property type="entry name" value="NAD(P)-bd_dom_sf"/>
</dbReference>
<dbReference type="HOGENOM" id="CLU_055968_2_0_10"/>
<evidence type="ECO:0000259" key="2">
    <source>
        <dbReference type="PROSITE" id="PS51176"/>
    </source>
</evidence>
<dbReference type="GO" id="GO:0004665">
    <property type="term" value="F:prephenate dehydrogenase (NADP+) activity"/>
    <property type="evidence" value="ECO:0007669"/>
    <property type="project" value="InterPro"/>
</dbReference>
<dbReference type="PATRIC" id="fig|742725.3.peg.1357"/>
<dbReference type="InterPro" id="IPR050812">
    <property type="entry name" value="Preph/Arog_dehydrog"/>
</dbReference>
<proteinExistence type="predicted"/>
<dbReference type="FunFam" id="3.40.50.720:FF:000208">
    <property type="entry name" value="Prephenate dehydrogenase"/>
    <property type="match status" value="1"/>
</dbReference>
<dbReference type="eggNOG" id="COG0287">
    <property type="taxonomic scope" value="Bacteria"/>
</dbReference>
<dbReference type="Pfam" id="PF02153">
    <property type="entry name" value="PDH_N"/>
    <property type="match status" value="1"/>
</dbReference>
<dbReference type="PANTHER" id="PTHR21363:SF0">
    <property type="entry name" value="PREPHENATE DEHYDROGENASE [NADP(+)]"/>
    <property type="match status" value="1"/>
</dbReference>
<protein>
    <submittedName>
        <fullName evidence="3">Prephenate dehydrogenase</fullName>
    </submittedName>
</protein>
<dbReference type="InterPro" id="IPR046826">
    <property type="entry name" value="PDH_N"/>
</dbReference>
<dbReference type="Gene3D" id="1.10.3660.10">
    <property type="entry name" value="6-phosphogluconate dehydrogenase C-terminal like domain"/>
    <property type="match status" value="1"/>
</dbReference>
<dbReference type="InterPro" id="IPR008927">
    <property type="entry name" value="6-PGluconate_DH-like_C_sf"/>
</dbReference>
<accession>G5H8M0</accession>
<dbReference type="AlphaFoldDB" id="G5H8M0"/>
<dbReference type="Gene3D" id="3.40.50.720">
    <property type="entry name" value="NAD(P)-binding Rossmann-like Domain"/>
    <property type="match status" value="1"/>
</dbReference>
<gene>
    <name evidence="3" type="ORF">HMPREF9450_01280</name>
</gene>
<comment type="caution">
    <text evidence="3">The sequence shown here is derived from an EMBL/GenBank/DDBJ whole genome shotgun (WGS) entry which is preliminary data.</text>
</comment>
<dbReference type="PROSITE" id="PS51176">
    <property type="entry name" value="PDH_ADH"/>
    <property type="match status" value="1"/>
</dbReference>
<dbReference type="GO" id="GO:0008977">
    <property type="term" value="F:prephenate dehydrogenase (NAD+) activity"/>
    <property type="evidence" value="ECO:0007669"/>
    <property type="project" value="InterPro"/>
</dbReference>
<dbReference type="GO" id="GO:0006571">
    <property type="term" value="P:tyrosine biosynthetic process"/>
    <property type="evidence" value="ECO:0007669"/>
    <property type="project" value="InterPro"/>
</dbReference>
<dbReference type="EMBL" id="ADLD01000011">
    <property type="protein sequence ID" value="EHB92415.1"/>
    <property type="molecule type" value="Genomic_DNA"/>
</dbReference>
<reference evidence="3 4" key="1">
    <citation type="submission" date="2011-08" db="EMBL/GenBank/DDBJ databases">
        <title>The Genome Sequence of Alistipes indistinctus YIT 12060.</title>
        <authorList>
            <consortium name="The Broad Institute Genome Sequencing Platform"/>
            <person name="Earl A."/>
            <person name="Ward D."/>
            <person name="Feldgarden M."/>
            <person name="Gevers D."/>
            <person name="Morotomi M."/>
            <person name="Young S.K."/>
            <person name="Zeng Q."/>
            <person name="Gargeya S."/>
            <person name="Fitzgerald M."/>
            <person name="Haas B."/>
            <person name="Abouelleil A."/>
            <person name="Alvarado L."/>
            <person name="Arachchi H.M."/>
            <person name="Berlin A."/>
            <person name="Brown A."/>
            <person name="Chapman S.B."/>
            <person name="Chen Z."/>
            <person name="Dunbar C."/>
            <person name="Freedman E."/>
            <person name="Gearin G."/>
            <person name="Gellesch M."/>
            <person name="Goldberg J."/>
            <person name="Griggs A."/>
            <person name="Gujja S."/>
            <person name="Heiman D."/>
            <person name="Howarth C."/>
            <person name="Larson L."/>
            <person name="Lui A."/>
            <person name="MacDonald P.J.P."/>
            <person name="Montmayeur A."/>
            <person name="Murphy C."/>
            <person name="Neiman D."/>
            <person name="Pearson M."/>
            <person name="Priest M."/>
            <person name="Roberts A."/>
            <person name="Saif S."/>
            <person name="Shea T."/>
            <person name="Shenoy N."/>
            <person name="Sisk P."/>
            <person name="Stolte C."/>
            <person name="Sykes S."/>
            <person name="Wortman J."/>
            <person name="Nusbaum C."/>
            <person name="Birren B."/>
        </authorList>
    </citation>
    <scope>NUCLEOTIDE SEQUENCE [LARGE SCALE GENOMIC DNA]</scope>
    <source>
        <strain evidence="3 4">YIT 12060</strain>
    </source>
</reference>
<dbReference type="InterPro" id="IPR003099">
    <property type="entry name" value="Prephen_DH"/>
</dbReference>